<sequence>MNVKLSLLATSVALALVGCGGSDSSDAQPAADGIVITGFDGYFKNAVVFEDINDNGKLDPKVDTVFGLTNNKGQITLSKDVKITHHLALKTLIPGEMSKELAIKLATASSTIDTYSDFMDVYTTDMDHEGQPMANSVVFRAPTNGSIDNAVISPLTDLVAIEMQKSGVDIEAATAAVSANLGVTDEQPVDLFSDFVKDSATNLASAKLHKTAQILTESKAKNPADYATNAATITEKAADTSEALVTEKNMGSDELLNTKPVIDPSAPSIVITNIKLLINNAAKAEVAKQFAELNLQENTAATHDILLPENLFVDNFGDGAISVPVEKAAINGSGVTVKLENNLLTIDTAGLQLSQEQFIVTLTASDRNEANGSSLNELSVAFVIDIELSNTAPTVSNEYQTSLQTQISNWELKQGVQFSQQLDLMGLFDDREGDNLIYTTDINAVIPGLTAKHDQQTGKITISGRPLADHIAGKKFTIIANDGHVKTRITSQPAGFTLPVIAEGTITAVPGMQEKMQEVVNSWELQVAKEFDQTLDVSELFTSDISGDTEYYAHYAAHDNQPAENPIHGVQVSVDQTTGLVTLKGKPTKEATGVILYIAKGVNFSGGDENDIESEMIQIKLPDVQSAELGSIEINHDARKKLNDKAASWAHELQVGKLFDQTLDISGLFLGDFDGTAEYYANYAEHDHSDAENPINGVKVEVDANGLVTLYGTPTRTTDSVKLYVAKGFNIFGGNDNDIESEMVAIPLPNVQPGEDVTPPSEGHPLEGQPLYFLEWGNDYENGGYDHTRVWCDSTLYKDGKVFSNTRTLTNLTTCSAPTEEVLGASYVIENEKLIASFPSEDKPSEIEKFTLEVVADKASIDIAPSAKTVIFRGDNEAERYTYFSQAAEAEASINILSNDSWDKRFTKIYMPADTDNTWEPVTVSVALDQNRAYVNFDADGKDFTCETYNEWYAFRQLTDGDNSYVGGCTTLIDDEENNPGETLYHYASVYFDLSQANVEVGKVYSFISTAQESDREYAESVKLNIKWTGESDND</sequence>
<organism evidence="1 2">
    <name type="scientific">Vibrio scophthalmi</name>
    <dbReference type="NCBI Taxonomy" id="45658"/>
    <lineage>
        <taxon>Bacteria</taxon>
        <taxon>Pseudomonadati</taxon>
        <taxon>Pseudomonadota</taxon>
        <taxon>Gammaproteobacteria</taxon>
        <taxon>Vibrionales</taxon>
        <taxon>Vibrionaceae</taxon>
        <taxon>Vibrio</taxon>
    </lineage>
</organism>
<gene>
    <name evidence="1" type="ORF">VSVS05_02889</name>
</gene>
<protein>
    <submittedName>
        <fullName evidence="1">Uncharacterized protein</fullName>
    </submittedName>
</protein>
<dbReference type="Proteomes" id="UP000092528">
    <property type="component" value="Chromosome 1"/>
</dbReference>
<keyword evidence="2" id="KW-1185">Reference proteome</keyword>
<accession>A0A1B1NJW3</accession>
<dbReference type="PROSITE" id="PS51257">
    <property type="entry name" value="PROKAR_LIPOPROTEIN"/>
    <property type="match status" value="1"/>
</dbReference>
<dbReference type="AlphaFoldDB" id="A0A1B1NJW3"/>
<dbReference type="STRING" id="45658.VSVS12_00094"/>
<name>A0A1B1NJW3_9VIBR</name>
<dbReference type="PATRIC" id="fig|45658.6.peg.88"/>
<proteinExistence type="predicted"/>
<dbReference type="RefSeq" id="WP_065429559.1">
    <property type="nucleotide sequence ID" value="NZ_CP016307.1"/>
</dbReference>
<evidence type="ECO:0000313" key="2">
    <source>
        <dbReference type="Proteomes" id="UP000092528"/>
    </source>
</evidence>
<evidence type="ECO:0000313" key="1">
    <source>
        <dbReference type="EMBL" id="ANU37943.1"/>
    </source>
</evidence>
<reference evidence="1 2" key="1">
    <citation type="submission" date="2016-07" db="EMBL/GenBank/DDBJ databases">
        <title>Genome sequencing of Vibrio scophthalmi strain VS-05, an isolated from Paralichthys olivaceus.</title>
        <authorList>
            <person name="Han H.-J."/>
        </authorList>
    </citation>
    <scope>NUCLEOTIDE SEQUENCE [LARGE SCALE GENOMIC DNA]</scope>
    <source>
        <strain evidence="1 2">VS-05</strain>
    </source>
</reference>
<dbReference type="EMBL" id="CP016414">
    <property type="protein sequence ID" value="ANU37943.1"/>
    <property type="molecule type" value="Genomic_DNA"/>
</dbReference>
<dbReference type="KEGG" id="vsc:VSVS12_00094"/>